<gene>
    <name evidence="1" type="ORF">VD17_25890</name>
</gene>
<accession>A0A0F4V1T8</accession>
<comment type="caution">
    <text evidence="1">The sequence shown here is derived from an EMBL/GenBank/DDBJ whole genome shotgun (WGS) entry which is preliminary data.</text>
</comment>
<dbReference type="Proteomes" id="UP000033400">
    <property type="component" value="Unassembled WGS sequence"/>
</dbReference>
<evidence type="ECO:0000313" key="2">
    <source>
        <dbReference type="Proteomes" id="UP000033400"/>
    </source>
</evidence>
<dbReference type="AlphaFoldDB" id="A0A0F4V1T8"/>
<organism evidence="1 2">
    <name type="scientific">Pseudomonas fluorescens</name>
    <dbReference type="NCBI Taxonomy" id="294"/>
    <lineage>
        <taxon>Bacteria</taxon>
        <taxon>Pseudomonadati</taxon>
        <taxon>Pseudomonadota</taxon>
        <taxon>Gammaproteobacteria</taxon>
        <taxon>Pseudomonadales</taxon>
        <taxon>Pseudomonadaceae</taxon>
        <taxon>Pseudomonas</taxon>
    </lineage>
</organism>
<evidence type="ECO:0000313" key="1">
    <source>
        <dbReference type="EMBL" id="KJZ62843.1"/>
    </source>
</evidence>
<sequence>MRVRWKINERVSFDALRRDKNLHVFTGQFPMLKHEINYGTFITPFNGFNKSVMMSGRLLESFLHAPVLRAKKRISRISI</sequence>
<dbReference type="PATRIC" id="fig|294.133.peg.5082"/>
<protein>
    <submittedName>
        <fullName evidence="1">Uncharacterized protein</fullName>
    </submittedName>
</protein>
<proteinExistence type="predicted"/>
<reference evidence="1 2" key="1">
    <citation type="submission" date="2015-03" db="EMBL/GenBank/DDBJ databases">
        <title>Comparative genomics of Pseudomonas insights into diversity of traits involved in vanlence and defense.</title>
        <authorList>
            <person name="Qin Y."/>
        </authorList>
    </citation>
    <scope>NUCLEOTIDE SEQUENCE [LARGE SCALE GENOMIC DNA]</scope>
    <source>
        <strain evidence="1 2">H24</strain>
    </source>
</reference>
<dbReference type="EMBL" id="LACH01000063">
    <property type="protein sequence ID" value="KJZ62843.1"/>
    <property type="molecule type" value="Genomic_DNA"/>
</dbReference>
<name>A0A0F4V1T8_PSEFL</name>